<proteinExistence type="predicted"/>
<evidence type="ECO:0000313" key="1">
    <source>
        <dbReference type="EMBL" id="SKC24205.1"/>
    </source>
</evidence>
<sequence length="109" mass="12510">MAIADSYDYLPFDDDSVKLNIEIHQSIWTEASKLRESGELINFADLISIPVVAIHGDYDAHPIDGVKIPLSKRLTDFRIITITKCGHTPWHERFAKNIFFEILRKELAN</sequence>
<dbReference type="KEGG" id="asx:CDL62_14525"/>
<keyword evidence="2" id="KW-1185">Reference proteome</keyword>
<dbReference type="Gene3D" id="3.40.50.1820">
    <property type="entry name" value="alpha/beta hydrolase"/>
    <property type="match status" value="1"/>
</dbReference>
<name>A0A1T5HU58_9BACT</name>
<dbReference type="STRING" id="889453.SAMN03080601_03498"/>
<reference evidence="1 2" key="1">
    <citation type="submission" date="2017-02" db="EMBL/GenBank/DDBJ databases">
        <authorList>
            <person name="Peterson S.W."/>
        </authorList>
    </citation>
    <scope>NUCLEOTIDE SEQUENCE [LARGE SCALE GENOMIC DNA]</scope>
    <source>
        <strain evidence="1 2">DSM 24412</strain>
    </source>
</reference>
<dbReference type="InterPro" id="IPR029058">
    <property type="entry name" value="AB_hydrolase_fold"/>
</dbReference>
<evidence type="ECO:0000313" key="2">
    <source>
        <dbReference type="Proteomes" id="UP000191055"/>
    </source>
</evidence>
<dbReference type="AlphaFoldDB" id="A0A1T5HU58"/>
<dbReference type="RefSeq" id="WP_079559149.1">
    <property type="nucleotide sequence ID" value="NZ_CP021904.1"/>
</dbReference>
<evidence type="ECO:0008006" key="3">
    <source>
        <dbReference type="Google" id="ProtNLM"/>
    </source>
</evidence>
<organism evidence="1 2">
    <name type="scientific">Alkalitalea saponilacus</name>
    <dbReference type="NCBI Taxonomy" id="889453"/>
    <lineage>
        <taxon>Bacteria</taxon>
        <taxon>Pseudomonadati</taxon>
        <taxon>Bacteroidota</taxon>
        <taxon>Bacteroidia</taxon>
        <taxon>Marinilabiliales</taxon>
        <taxon>Marinilabiliaceae</taxon>
        <taxon>Alkalitalea</taxon>
    </lineage>
</organism>
<dbReference type="EMBL" id="FUYV01000042">
    <property type="protein sequence ID" value="SKC24205.1"/>
    <property type="molecule type" value="Genomic_DNA"/>
</dbReference>
<dbReference type="OrthoDB" id="9796770at2"/>
<protein>
    <recommendedName>
        <fullName evidence="3">Alpha/beta hydrolase family protein</fullName>
    </recommendedName>
</protein>
<dbReference type="SUPFAM" id="SSF53474">
    <property type="entry name" value="alpha/beta-Hydrolases"/>
    <property type="match status" value="1"/>
</dbReference>
<dbReference type="Proteomes" id="UP000191055">
    <property type="component" value="Unassembled WGS sequence"/>
</dbReference>
<accession>A0A1T5HU58</accession>
<gene>
    <name evidence="1" type="ORF">SAMN03080601_03498</name>
</gene>